<proteinExistence type="predicted"/>
<reference evidence="1 2" key="1">
    <citation type="submission" date="2019-09" db="EMBL/GenBank/DDBJ databases">
        <title>Hydrogenophaga aromatica sp. nov., isolated from a para-xylene-degrading enrichment culture.</title>
        <authorList>
            <person name="Tancsics A."/>
            <person name="Banerjee S."/>
        </authorList>
    </citation>
    <scope>NUCLEOTIDE SEQUENCE [LARGE SCALE GENOMIC DNA]</scope>
    <source>
        <strain evidence="1 2">D2P1</strain>
    </source>
</reference>
<evidence type="ECO:0000313" key="1">
    <source>
        <dbReference type="EMBL" id="NWF46100.1"/>
    </source>
</evidence>
<dbReference type="EMBL" id="VYGV01000011">
    <property type="protein sequence ID" value="NWF46100.1"/>
    <property type="molecule type" value="Genomic_DNA"/>
</dbReference>
<dbReference type="RefSeq" id="WP_177136007.1">
    <property type="nucleotide sequence ID" value="NZ_VYGV01000011.1"/>
</dbReference>
<keyword evidence="2" id="KW-1185">Reference proteome</keyword>
<comment type="caution">
    <text evidence="1">The sequence shown here is derived from an EMBL/GenBank/DDBJ whole genome shotgun (WGS) entry which is preliminary data.</text>
</comment>
<evidence type="ECO:0000313" key="2">
    <source>
        <dbReference type="Proteomes" id="UP000545507"/>
    </source>
</evidence>
<protein>
    <submittedName>
        <fullName evidence="1">Uncharacterized protein</fullName>
    </submittedName>
</protein>
<name>A0A7Y8GWG3_9BURK</name>
<dbReference type="AlphaFoldDB" id="A0A7Y8GWG3"/>
<accession>A0A7Y8GWG3</accession>
<organism evidence="1 2">
    <name type="scientific">Hydrogenophaga aromaticivorans</name>
    <dbReference type="NCBI Taxonomy" id="2610898"/>
    <lineage>
        <taxon>Bacteria</taxon>
        <taxon>Pseudomonadati</taxon>
        <taxon>Pseudomonadota</taxon>
        <taxon>Betaproteobacteria</taxon>
        <taxon>Burkholderiales</taxon>
        <taxon>Comamonadaceae</taxon>
        <taxon>Hydrogenophaga</taxon>
    </lineage>
</organism>
<gene>
    <name evidence="1" type="ORF">F3K02_12680</name>
</gene>
<dbReference type="Proteomes" id="UP000545507">
    <property type="component" value="Unassembled WGS sequence"/>
</dbReference>
<sequence>MADYLDELMDSALRAKRQPHITAARVHLKRAADILEQHTHCVVLRQSVQFALQHASSTLASGSISGRTLA</sequence>